<dbReference type="AlphaFoldDB" id="A0AAD9MFX2"/>
<evidence type="ECO:0000256" key="3">
    <source>
        <dbReference type="ARBA" id="ARBA00022576"/>
    </source>
</evidence>
<evidence type="ECO:0000313" key="7">
    <source>
        <dbReference type="EMBL" id="KAK2075659.1"/>
    </source>
</evidence>
<keyword evidence="8" id="KW-1185">Reference proteome</keyword>
<dbReference type="SUPFAM" id="SSF53383">
    <property type="entry name" value="PLP-dependent transferases"/>
    <property type="match status" value="1"/>
</dbReference>
<dbReference type="PANTHER" id="PTHR43807:SF20">
    <property type="entry name" value="FI04487P"/>
    <property type="match status" value="1"/>
</dbReference>
<comment type="cofactor">
    <cofactor evidence="1">
        <name>pyridoxal 5'-phosphate</name>
        <dbReference type="ChEBI" id="CHEBI:597326"/>
    </cofactor>
</comment>
<evidence type="ECO:0000256" key="2">
    <source>
        <dbReference type="ARBA" id="ARBA00007441"/>
    </source>
</evidence>
<comment type="similarity">
    <text evidence="2">Belongs to the class-I pyridoxal-phosphate-dependent aminotransferase family.</text>
</comment>
<dbReference type="GO" id="GO:0005737">
    <property type="term" value="C:cytoplasm"/>
    <property type="evidence" value="ECO:0007669"/>
    <property type="project" value="TreeGrafter"/>
</dbReference>
<dbReference type="InterPro" id="IPR004839">
    <property type="entry name" value="Aminotransferase_I/II_large"/>
</dbReference>
<dbReference type="InterPro" id="IPR015421">
    <property type="entry name" value="PyrdxlP-dep_Trfase_major"/>
</dbReference>
<dbReference type="FunFam" id="3.40.640.10:FF:000024">
    <property type="entry name" value="Kynurenine--oxoglutarate transaminase 3"/>
    <property type="match status" value="1"/>
</dbReference>
<accession>A0AAD9MFX2</accession>
<dbReference type="NCBIfam" id="NF006488">
    <property type="entry name" value="PRK08912.1"/>
    <property type="match status" value="1"/>
</dbReference>
<gene>
    <name evidence="7" type="ORF">QBZ16_001767</name>
</gene>
<sequence>MSGPTPFNSTFGALPTTIFELMSQLAMQHGSINLGQGFPDKELEGPASMKEAAYRFTIDGSNQYPPMAGLPEVRQALAAHSERYTGLALDWKTQVLITSGATEALAAAFFGLLEPGDEVILFAPLYDSYVPIVERAGAKAVVLPLQAPDWHFDREEVAAAFSSKTKLIVVNTPHNPTGKVFTEEELAFLAELVVKHDAYALLDEVYEHLVFPGFKHVTMRALPGMEDRCLRIGSAGKTFSFTAWKVGWVTGPPAAVAAAAKAHQFLTFTVPSAYQHAVAVGLEQERAFYEGLGPLLEKKRDWLAKELTEIGFKILPGQGTYFLVADFSGLLPEGSDEDDVSFCSRLTVDGGVTLIPVSASKAPRNLVRFVICKTDEKLEAAVQKLRAYLAA</sequence>
<dbReference type="PANTHER" id="PTHR43807">
    <property type="entry name" value="FI04487P"/>
    <property type="match status" value="1"/>
</dbReference>
<feature type="domain" description="Aminotransferase class I/classII large" evidence="6">
    <location>
        <begin position="32"/>
        <end position="385"/>
    </location>
</feature>
<organism evidence="7 8">
    <name type="scientific">Prototheca wickerhamii</name>
    <dbReference type="NCBI Taxonomy" id="3111"/>
    <lineage>
        <taxon>Eukaryota</taxon>
        <taxon>Viridiplantae</taxon>
        <taxon>Chlorophyta</taxon>
        <taxon>core chlorophytes</taxon>
        <taxon>Trebouxiophyceae</taxon>
        <taxon>Chlorellales</taxon>
        <taxon>Chlorellaceae</taxon>
        <taxon>Prototheca</taxon>
    </lineage>
</organism>
<keyword evidence="5" id="KW-0663">Pyridoxal phosphate</keyword>
<keyword evidence="4" id="KW-0808">Transferase</keyword>
<dbReference type="InterPro" id="IPR015422">
    <property type="entry name" value="PyrdxlP-dep_Trfase_small"/>
</dbReference>
<dbReference type="Gene3D" id="3.90.1150.10">
    <property type="entry name" value="Aspartate Aminotransferase, domain 1"/>
    <property type="match status" value="1"/>
</dbReference>
<dbReference type="Gene3D" id="3.40.640.10">
    <property type="entry name" value="Type I PLP-dependent aspartate aminotransferase-like (Major domain)"/>
    <property type="match status" value="1"/>
</dbReference>
<reference evidence="7" key="1">
    <citation type="submission" date="2021-01" db="EMBL/GenBank/DDBJ databases">
        <authorList>
            <person name="Eckstrom K.M.E."/>
        </authorList>
    </citation>
    <scope>NUCLEOTIDE SEQUENCE</scope>
    <source>
        <strain evidence="7">UVCC 0001</strain>
    </source>
</reference>
<dbReference type="GO" id="GO:0030170">
    <property type="term" value="F:pyridoxal phosphate binding"/>
    <property type="evidence" value="ECO:0007669"/>
    <property type="project" value="InterPro"/>
</dbReference>
<evidence type="ECO:0000256" key="4">
    <source>
        <dbReference type="ARBA" id="ARBA00022679"/>
    </source>
</evidence>
<comment type="caution">
    <text evidence="7">The sequence shown here is derived from an EMBL/GenBank/DDBJ whole genome shotgun (WGS) entry which is preliminary data.</text>
</comment>
<evidence type="ECO:0000256" key="1">
    <source>
        <dbReference type="ARBA" id="ARBA00001933"/>
    </source>
</evidence>
<dbReference type="InterPro" id="IPR015424">
    <property type="entry name" value="PyrdxlP-dep_Trfase"/>
</dbReference>
<dbReference type="Pfam" id="PF00155">
    <property type="entry name" value="Aminotran_1_2"/>
    <property type="match status" value="1"/>
</dbReference>
<keyword evidence="3" id="KW-0032">Aminotransferase</keyword>
<dbReference type="GO" id="GO:0016212">
    <property type="term" value="F:kynurenine-oxoglutarate transaminase activity"/>
    <property type="evidence" value="ECO:0007669"/>
    <property type="project" value="TreeGrafter"/>
</dbReference>
<evidence type="ECO:0000256" key="5">
    <source>
        <dbReference type="ARBA" id="ARBA00022898"/>
    </source>
</evidence>
<dbReference type="CDD" id="cd00609">
    <property type="entry name" value="AAT_like"/>
    <property type="match status" value="1"/>
</dbReference>
<proteinExistence type="inferred from homology"/>
<protein>
    <recommendedName>
        <fullName evidence="6">Aminotransferase class I/classII large domain-containing protein</fullName>
    </recommendedName>
</protein>
<evidence type="ECO:0000313" key="8">
    <source>
        <dbReference type="Proteomes" id="UP001255856"/>
    </source>
</evidence>
<name>A0AAD9MFX2_PROWI</name>
<dbReference type="EMBL" id="JASFZW010000014">
    <property type="protein sequence ID" value="KAK2075659.1"/>
    <property type="molecule type" value="Genomic_DNA"/>
</dbReference>
<evidence type="ECO:0000259" key="6">
    <source>
        <dbReference type="Pfam" id="PF00155"/>
    </source>
</evidence>
<dbReference type="InterPro" id="IPR051326">
    <property type="entry name" value="Kynurenine-oxoglutarate_AT"/>
</dbReference>
<dbReference type="Proteomes" id="UP001255856">
    <property type="component" value="Unassembled WGS sequence"/>
</dbReference>